<dbReference type="GO" id="GO:0004497">
    <property type="term" value="F:monooxygenase activity"/>
    <property type="evidence" value="ECO:0007669"/>
    <property type="project" value="InterPro"/>
</dbReference>
<dbReference type="GO" id="GO:0016705">
    <property type="term" value="F:oxidoreductase activity, acting on paired donors, with incorporation or reduction of molecular oxygen"/>
    <property type="evidence" value="ECO:0007669"/>
    <property type="project" value="InterPro"/>
</dbReference>
<feature type="region of interest" description="Disordered" evidence="2">
    <location>
        <begin position="57"/>
        <end position="87"/>
    </location>
</feature>
<dbReference type="InterPro" id="IPR036396">
    <property type="entry name" value="Cyt_P450_sf"/>
</dbReference>
<dbReference type="SUPFAM" id="SSF48264">
    <property type="entry name" value="Cytochrome P450"/>
    <property type="match status" value="1"/>
</dbReference>
<dbReference type="Proteomes" id="UP000219612">
    <property type="component" value="Unassembled WGS sequence"/>
</dbReference>
<proteinExistence type="inferred from homology"/>
<dbReference type="RefSeq" id="WP_179855458.1">
    <property type="nucleotide sequence ID" value="NZ_OBDY01000021.1"/>
</dbReference>
<evidence type="ECO:0000256" key="1">
    <source>
        <dbReference type="ARBA" id="ARBA00010617"/>
    </source>
</evidence>
<gene>
    <name evidence="3" type="ORF">SAMN05421748_121131</name>
</gene>
<dbReference type="Gene3D" id="1.10.630.10">
    <property type="entry name" value="Cytochrome P450"/>
    <property type="match status" value="1"/>
</dbReference>
<evidence type="ECO:0000256" key="2">
    <source>
        <dbReference type="SAM" id="MobiDB-lite"/>
    </source>
</evidence>
<dbReference type="InterPro" id="IPR002397">
    <property type="entry name" value="Cyt_P450_B"/>
</dbReference>
<dbReference type="GO" id="GO:0005506">
    <property type="term" value="F:iron ion binding"/>
    <property type="evidence" value="ECO:0007669"/>
    <property type="project" value="InterPro"/>
</dbReference>
<reference evidence="3 4" key="1">
    <citation type="submission" date="2017-09" db="EMBL/GenBank/DDBJ databases">
        <authorList>
            <person name="Ehlers B."/>
            <person name="Leendertz F.H."/>
        </authorList>
    </citation>
    <scope>NUCLEOTIDE SEQUENCE [LARGE SCALE GENOMIC DNA]</scope>
    <source>
        <strain evidence="3 4">CGMCC 4.6857</strain>
    </source>
</reference>
<dbReference type="EMBL" id="OBDY01000021">
    <property type="protein sequence ID" value="SNY60431.1"/>
    <property type="molecule type" value="Genomic_DNA"/>
</dbReference>
<feature type="compositionally biased region" description="Basic and acidic residues" evidence="2">
    <location>
        <begin position="214"/>
        <end position="223"/>
    </location>
</feature>
<organism evidence="3 4">
    <name type="scientific">Paractinoplanes atraurantiacus</name>
    <dbReference type="NCBI Taxonomy" id="1036182"/>
    <lineage>
        <taxon>Bacteria</taxon>
        <taxon>Bacillati</taxon>
        <taxon>Actinomycetota</taxon>
        <taxon>Actinomycetes</taxon>
        <taxon>Micromonosporales</taxon>
        <taxon>Micromonosporaceae</taxon>
        <taxon>Paractinoplanes</taxon>
    </lineage>
</organism>
<dbReference type="PROSITE" id="PS00086">
    <property type="entry name" value="CYTOCHROME_P450"/>
    <property type="match status" value="1"/>
</dbReference>
<dbReference type="PANTHER" id="PTHR46696">
    <property type="entry name" value="P450, PUTATIVE (EUROFUNG)-RELATED"/>
    <property type="match status" value="1"/>
</dbReference>
<comment type="similarity">
    <text evidence="1">Belongs to the cytochrome P450 family.</text>
</comment>
<protein>
    <submittedName>
        <fullName evidence="3">Cytochrome P450</fullName>
    </submittedName>
</protein>
<feature type="compositionally biased region" description="Basic and acidic residues" evidence="2">
    <location>
        <begin position="501"/>
        <end position="517"/>
    </location>
</feature>
<dbReference type="InterPro" id="IPR017972">
    <property type="entry name" value="Cyt_P450_CS"/>
</dbReference>
<feature type="region of interest" description="Disordered" evidence="2">
    <location>
        <begin position="214"/>
        <end position="237"/>
    </location>
</feature>
<evidence type="ECO:0000313" key="3">
    <source>
        <dbReference type="EMBL" id="SNY60431.1"/>
    </source>
</evidence>
<name>A0A285JMV7_9ACTN</name>
<feature type="region of interest" description="Disordered" evidence="2">
    <location>
        <begin position="405"/>
        <end position="517"/>
    </location>
</feature>
<evidence type="ECO:0000313" key="4">
    <source>
        <dbReference type="Proteomes" id="UP000219612"/>
    </source>
</evidence>
<dbReference type="PRINTS" id="PR00359">
    <property type="entry name" value="BP450"/>
</dbReference>
<dbReference type="AlphaFoldDB" id="A0A285JMV7"/>
<dbReference type="GO" id="GO:0020037">
    <property type="term" value="F:heme binding"/>
    <property type="evidence" value="ECO:0007669"/>
    <property type="project" value="InterPro"/>
</dbReference>
<keyword evidence="4" id="KW-1185">Reference proteome</keyword>
<sequence>MSARSRDRRVYLAGHPILFALLAATRHRPALRLGGNVLVHDREAYRKALTKVPLDRTAEGTTGGAAGSLAGRGALFDQQGEEHRDTRRDTAGLLGAAGVARLRPIWTTLLAERLPELATGKDLDLVPLTAEIAGATAAALLKIDVDPMALAAAARKAAAAAARAHLPGLAPKRAEQSAERAATELLNLLSPKEQFSALDLDRVTRQSAALDLDEAGRRHEACPRGKTSRGVAGAPRTAATDRDDVALAAMLAVAAINTTVAAIPRAVAWACDAGLWEHASSAALADELLRVTAPTPLLPRVAAAGAEVGGCPVRPGDRMLLIARHAAGAHRSDPCPADPAPAHISQLVFGAGPHACPGARLARTQMEDVLAALAPYRPTVVRSRADRRSALPGWRSLTIRATLSPSADASRLPQQRRPDAHGSQPLHPTGQPHRPMPQAHRSHHPLLKTHASDERPAPVSPHPAGSEALSGDESAARGAHASDELGAGRSDAHSGDAGCAHTRERHVGDADRAGGLG</sequence>
<accession>A0A285JMV7</accession>
<dbReference type="PANTHER" id="PTHR46696:SF1">
    <property type="entry name" value="CYTOCHROME P450 YJIB-RELATED"/>
    <property type="match status" value="1"/>
</dbReference>